<dbReference type="InterPro" id="IPR036388">
    <property type="entry name" value="WH-like_DNA-bd_sf"/>
</dbReference>
<dbReference type="GO" id="GO:0006355">
    <property type="term" value="P:regulation of DNA-templated transcription"/>
    <property type="evidence" value="ECO:0007669"/>
    <property type="project" value="UniProtKB-ARBA"/>
</dbReference>
<dbReference type="CDD" id="cd00090">
    <property type="entry name" value="HTH_ARSR"/>
    <property type="match status" value="1"/>
</dbReference>
<dbReference type="Gene3D" id="1.10.10.10">
    <property type="entry name" value="Winged helix-like DNA-binding domain superfamily/Winged helix DNA-binding domain"/>
    <property type="match status" value="1"/>
</dbReference>
<dbReference type="AlphaFoldDB" id="A0A7D9D270"/>
<proteinExistence type="predicted"/>
<dbReference type="SUPFAM" id="SSF46785">
    <property type="entry name" value="Winged helix' DNA-binding domain"/>
    <property type="match status" value="1"/>
</dbReference>
<name>A0A7D9D270_9GAMM</name>
<organism evidence="1">
    <name type="scientific">uncultured Woeseiaceae bacterium</name>
    <dbReference type="NCBI Taxonomy" id="1983305"/>
    <lineage>
        <taxon>Bacteria</taxon>
        <taxon>Pseudomonadati</taxon>
        <taxon>Pseudomonadota</taxon>
        <taxon>Gammaproteobacteria</taxon>
        <taxon>Woeseiales</taxon>
        <taxon>Woeseiaceae</taxon>
        <taxon>environmental samples</taxon>
    </lineage>
</organism>
<evidence type="ECO:0000313" key="1">
    <source>
        <dbReference type="EMBL" id="VUX55315.1"/>
    </source>
</evidence>
<dbReference type="InterPro" id="IPR036390">
    <property type="entry name" value="WH_DNA-bd_sf"/>
</dbReference>
<reference evidence="1" key="1">
    <citation type="submission" date="2019-07" db="EMBL/GenBank/DDBJ databases">
        <authorList>
            <person name="Weber M."/>
            <person name="Kostadinov I."/>
            <person name="Kostadinov D I."/>
        </authorList>
    </citation>
    <scope>NUCLEOTIDE SEQUENCE</scope>
    <source>
        <strain evidence="1">Gfbio:sag-sample-m06:053724c1-46a9-4a36-b237-ea2bf867836b</strain>
    </source>
</reference>
<protein>
    <submittedName>
        <fullName evidence="1">PaaX family transcriptional regulator</fullName>
    </submittedName>
</protein>
<accession>A0A7D9D270</accession>
<sequence length="106" mass="12078">MSEKQENDRPWTFLSNYAHVLVCLAEDPGARMRDVAERVGITERAAIRIVKHLEEADVLTKQREGRRNRYQINMDQPLRHPLEAYSTVGSLLTMLLGSNQVRSASA</sequence>
<dbReference type="InterPro" id="IPR011991">
    <property type="entry name" value="ArsR-like_HTH"/>
</dbReference>
<gene>
    <name evidence="1" type="ORF">JTBM06_V1_10036</name>
</gene>
<dbReference type="Pfam" id="PF13412">
    <property type="entry name" value="HTH_24"/>
    <property type="match status" value="1"/>
</dbReference>
<dbReference type="EMBL" id="LR633967">
    <property type="protein sequence ID" value="VUX55315.1"/>
    <property type="molecule type" value="Genomic_DNA"/>
</dbReference>